<keyword evidence="1" id="KW-0812">Transmembrane</keyword>
<sequence>MAGVDPGAVWERAERSGARPGVVRRPNVLRRGWVRLRYGRPLWLLVRVIIAAALPVVAFIVRPDDLPTWITLAVGGVTWPAATARLDLAPKSPR</sequence>
<evidence type="ECO:0000256" key="1">
    <source>
        <dbReference type="SAM" id="Phobius"/>
    </source>
</evidence>
<keyword evidence="3" id="KW-1185">Reference proteome</keyword>
<feature type="transmembrane region" description="Helical" evidence="1">
    <location>
        <begin position="42"/>
        <end position="61"/>
    </location>
</feature>
<dbReference type="RefSeq" id="WP_205121667.1">
    <property type="nucleotide sequence ID" value="NZ_JAFBCM010000001.1"/>
</dbReference>
<keyword evidence="1" id="KW-0472">Membrane</keyword>
<dbReference type="Proteomes" id="UP001595699">
    <property type="component" value="Unassembled WGS sequence"/>
</dbReference>
<evidence type="ECO:0000313" key="3">
    <source>
        <dbReference type="Proteomes" id="UP001595699"/>
    </source>
</evidence>
<dbReference type="EMBL" id="JBHRZH010000003">
    <property type="protein sequence ID" value="MFC3759734.1"/>
    <property type="molecule type" value="Genomic_DNA"/>
</dbReference>
<protein>
    <submittedName>
        <fullName evidence="2">Uncharacterized protein</fullName>
    </submittedName>
</protein>
<name>A0ABV7Y5Q0_9ACTN</name>
<accession>A0ABV7Y5Q0</accession>
<proteinExistence type="predicted"/>
<comment type="caution">
    <text evidence="2">The sequence shown here is derived from an EMBL/GenBank/DDBJ whole genome shotgun (WGS) entry which is preliminary data.</text>
</comment>
<evidence type="ECO:0000313" key="2">
    <source>
        <dbReference type="EMBL" id="MFC3759734.1"/>
    </source>
</evidence>
<keyword evidence="1" id="KW-1133">Transmembrane helix</keyword>
<organism evidence="2 3">
    <name type="scientific">Tenggerimyces flavus</name>
    <dbReference type="NCBI Taxonomy" id="1708749"/>
    <lineage>
        <taxon>Bacteria</taxon>
        <taxon>Bacillati</taxon>
        <taxon>Actinomycetota</taxon>
        <taxon>Actinomycetes</taxon>
        <taxon>Propionibacteriales</taxon>
        <taxon>Nocardioidaceae</taxon>
        <taxon>Tenggerimyces</taxon>
    </lineage>
</organism>
<reference evidence="3" key="1">
    <citation type="journal article" date="2019" name="Int. J. Syst. Evol. Microbiol.">
        <title>The Global Catalogue of Microorganisms (GCM) 10K type strain sequencing project: providing services to taxonomists for standard genome sequencing and annotation.</title>
        <authorList>
            <consortium name="The Broad Institute Genomics Platform"/>
            <consortium name="The Broad Institute Genome Sequencing Center for Infectious Disease"/>
            <person name="Wu L."/>
            <person name="Ma J."/>
        </authorList>
    </citation>
    <scope>NUCLEOTIDE SEQUENCE [LARGE SCALE GENOMIC DNA]</scope>
    <source>
        <strain evidence="3">CGMCC 4.7241</strain>
    </source>
</reference>
<gene>
    <name evidence="2" type="ORF">ACFOUW_02720</name>
</gene>